<evidence type="ECO:0000256" key="1">
    <source>
        <dbReference type="ARBA" id="ARBA00022603"/>
    </source>
</evidence>
<accession>A0A1B4V0V3</accession>
<dbReference type="InterPro" id="IPR041698">
    <property type="entry name" value="Methyltransf_25"/>
</dbReference>
<dbReference type="CDD" id="cd02440">
    <property type="entry name" value="AdoMet_MTases"/>
    <property type="match status" value="1"/>
</dbReference>
<dbReference type="Pfam" id="PF13649">
    <property type="entry name" value="Methyltransf_25"/>
    <property type="match status" value="1"/>
</dbReference>
<dbReference type="Proteomes" id="UP000218899">
    <property type="component" value="Chromosome"/>
</dbReference>
<keyword evidence="3" id="KW-0949">S-adenosyl-L-methionine</keyword>
<reference evidence="5 6" key="1">
    <citation type="submission" date="2015-08" db="EMBL/GenBank/DDBJ databases">
        <title>Complete genome sequence of Sulfurifustis variabilis.</title>
        <authorList>
            <person name="Miura A."/>
            <person name="Kojima H."/>
            <person name="Fukui M."/>
        </authorList>
    </citation>
    <scope>NUCLEOTIDE SEQUENCE [LARGE SCALE GENOMIC DNA]</scope>
    <source>
        <strain evidence="6">skN76</strain>
    </source>
</reference>
<dbReference type="KEGG" id="sva:SVA_0515"/>
<dbReference type="SUPFAM" id="SSF53335">
    <property type="entry name" value="S-adenosyl-L-methionine-dependent methyltransferases"/>
    <property type="match status" value="1"/>
</dbReference>
<dbReference type="AlphaFoldDB" id="A0A1B4V0V3"/>
<name>A0A1B4V0V3_9GAMM</name>
<dbReference type="GO" id="GO:0008168">
    <property type="term" value="F:methyltransferase activity"/>
    <property type="evidence" value="ECO:0007669"/>
    <property type="project" value="UniProtKB-KW"/>
</dbReference>
<keyword evidence="6" id="KW-1185">Reference proteome</keyword>
<dbReference type="EMBL" id="AP014936">
    <property type="protein sequence ID" value="BAU47096.1"/>
    <property type="molecule type" value="Genomic_DNA"/>
</dbReference>
<sequence>MERLPEPELMDDPAQALAYARADFSEPHEAFVRHFRERFPGHAPARALDLGCGPADVTCRFARAYPHTAVLGVDGAPAMIEIGREAVKRAGLARRVALVAGRLPGADLPAGAFDTVISNSLLHHLADPAVLWGAIRLYAAPRAAVFVMDLLRPASSAHARRLVDQYAAGETEILRRDFHNSLLAAFTVDEIRTQLDETDLPFTVDVVSDRHVAIHGRAP</sequence>
<dbReference type="Gene3D" id="3.40.50.150">
    <property type="entry name" value="Vaccinia Virus protein VP39"/>
    <property type="match status" value="1"/>
</dbReference>
<organism evidence="5 6">
    <name type="scientific">Sulfurifustis variabilis</name>
    <dbReference type="NCBI Taxonomy" id="1675686"/>
    <lineage>
        <taxon>Bacteria</taxon>
        <taxon>Pseudomonadati</taxon>
        <taxon>Pseudomonadota</taxon>
        <taxon>Gammaproteobacteria</taxon>
        <taxon>Acidiferrobacterales</taxon>
        <taxon>Acidiferrobacteraceae</taxon>
        <taxon>Sulfurifustis</taxon>
    </lineage>
</organism>
<evidence type="ECO:0000256" key="2">
    <source>
        <dbReference type="ARBA" id="ARBA00022679"/>
    </source>
</evidence>
<dbReference type="GO" id="GO:0032259">
    <property type="term" value="P:methylation"/>
    <property type="evidence" value="ECO:0007669"/>
    <property type="project" value="UniProtKB-KW"/>
</dbReference>
<feature type="domain" description="Methyltransferase" evidence="4">
    <location>
        <begin position="48"/>
        <end position="129"/>
    </location>
</feature>
<evidence type="ECO:0000256" key="3">
    <source>
        <dbReference type="ARBA" id="ARBA00022691"/>
    </source>
</evidence>
<keyword evidence="2 5" id="KW-0808">Transferase</keyword>
<evidence type="ECO:0000259" key="4">
    <source>
        <dbReference type="Pfam" id="PF13649"/>
    </source>
</evidence>
<dbReference type="RefSeq" id="WP_096458346.1">
    <property type="nucleotide sequence ID" value="NZ_AP014936.1"/>
</dbReference>
<evidence type="ECO:0000313" key="5">
    <source>
        <dbReference type="EMBL" id="BAU47096.1"/>
    </source>
</evidence>
<evidence type="ECO:0000313" key="6">
    <source>
        <dbReference type="Proteomes" id="UP000218899"/>
    </source>
</evidence>
<dbReference type="OrthoDB" id="9778766at2"/>
<dbReference type="PANTHER" id="PTHR43464:SF19">
    <property type="entry name" value="UBIQUINONE BIOSYNTHESIS O-METHYLTRANSFERASE, MITOCHONDRIAL"/>
    <property type="match status" value="1"/>
</dbReference>
<protein>
    <submittedName>
        <fullName evidence="5">Methyltransferase type 12</fullName>
    </submittedName>
</protein>
<keyword evidence="1 5" id="KW-0489">Methyltransferase</keyword>
<proteinExistence type="predicted"/>
<gene>
    <name evidence="5" type="ORF">SVA_0515</name>
</gene>
<dbReference type="PANTHER" id="PTHR43464">
    <property type="entry name" value="METHYLTRANSFERASE"/>
    <property type="match status" value="1"/>
</dbReference>
<dbReference type="InterPro" id="IPR029063">
    <property type="entry name" value="SAM-dependent_MTases_sf"/>
</dbReference>